<feature type="transmembrane region" description="Helical" evidence="1">
    <location>
        <begin position="37"/>
        <end position="55"/>
    </location>
</feature>
<keyword evidence="3" id="KW-1185">Reference proteome</keyword>
<keyword evidence="1" id="KW-0472">Membrane</keyword>
<keyword evidence="1" id="KW-1133">Transmembrane helix</keyword>
<keyword evidence="1" id="KW-0812">Transmembrane</keyword>
<name>A0A1W1X0N3_9CLOT</name>
<dbReference type="RefSeq" id="WP_084113528.1">
    <property type="nucleotide sequence ID" value="NZ_FWXH01000002.1"/>
</dbReference>
<reference evidence="2 3" key="1">
    <citation type="submission" date="2017-04" db="EMBL/GenBank/DDBJ databases">
        <authorList>
            <person name="Afonso C.L."/>
            <person name="Miller P.J."/>
            <person name="Scott M.A."/>
            <person name="Spackman E."/>
            <person name="Goraichik I."/>
            <person name="Dimitrov K.M."/>
            <person name="Suarez D.L."/>
            <person name="Swayne D.E."/>
        </authorList>
    </citation>
    <scope>NUCLEOTIDE SEQUENCE [LARGE SCALE GENOMIC DNA]</scope>
    <source>
        <strain evidence="2 3">DSM 12555</strain>
    </source>
</reference>
<protein>
    <submittedName>
        <fullName evidence="2">Uncharacterized protein</fullName>
    </submittedName>
</protein>
<evidence type="ECO:0000256" key="1">
    <source>
        <dbReference type="SAM" id="Phobius"/>
    </source>
</evidence>
<feature type="transmembrane region" description="Helical" evidence="1">
    <location>
        <begin position="67"/>
        <end position="88"/>
    </location>
</feature>
<evidence type="ECO:0000313" key="2">
    <source>
        <dbReference type="EMBL" id="SMC17457.1"/>
    </source>
</evidence>
<accession>A0A1W1X0N3</accession>
<proteinExistence type="predicted"/>
<feature type="transmembrane region" description="Helical" evidence="1">
    <location>
        <begin position="12"/>
        <end position="31"/>
    </location>
</feature>
<gene>
    <name evidence="2" type="ORF">SAMN02745134_00334</name>
</gene>
<dbReference type="EMBL" id="FWXH01000002">
    <property type="protein sequence ID" value="SMC17457.1"/>
    <property type="molecule type" value="Genomic_DNA"/>
</dbReference>
<dbReference type="Proteomes" id="UP000192468">
    <property type="component" value="Unassembled WGS sequence"/>
</dbReference>
<feature type="transmembrane region" description="Helical" evidence="1">
    <location>
        <begin position="100"/>
        <end position="126"/>
    </location>
</feature>
<sequence>MESKNYRYIRVAQFILGIILFIIGIITLVIYKNYRCLIFSDIGFMFIIIPVLHFFKFNDKLINKSIVAIVLFGVGSYIILFSFAEFAVGISQITGIGKDAWIGLLGTIFASIIGAGIGGVVSYSVVSEQIKYSNIALSKQIEENKKLTRYTLDESEILLIRKLANRTMSDLVNIIIYIQDTLVYYYNHLETNENAGEIMNNWIDPQNRYIDDIKKYFKKDDSFGTTVDFLYRVYYVISKSGKLEAKQVKNLENIFKKDKVEQLKKYKSNPNAFNNLQHVTIELTLSSKYANVIKTIDDFRAVERKEDIIRTVYDYMGI</sequence>
<dbReference type="AlphaFoldDB" id="A0A1W1X0N3"/>
<evidence type="ECO:0000313" key="3">
    <source>
        <dbReference type="Proteomes" id="UP000192468"/>
    </source>
</evidence>
<organism evidence="2 3">
    <name type="scientific">Clostridium acidisoli DSM 12555</name>
    <dbReference type="NCBI Taxonomy" id="1121291"/>
    <lineage>
        <taxon>Bacteria</taxon>
        <taxon>Bacillati</taxon>
        <taxon>Bacillota</taxon>
        <taxon>Clostridia</taxon>
        <taxon>Eubacteriales</taxon>
        <taxon>Clostridiaceae</taxon>
        <taxon>Clostridium</taxon>
    </lineage>
</organism>
<dbReference type="STRING" id="1121291.SAMN02745134_00334"/>